<keyword evidence="1" id="KW-0175">Coiled coil</keyword>
<feature type="region of interest" description="Disordered" evidence="2">
    <location>
        <begin position="647"/>
        <end position="667"/>
    </location>
</feature>
<comment type="caution">
    <text evidence="3">The sequence shown here is derived from an EMBL/GenBank/DDBJ whole genome shotgun (WGS) entry which is preliminary data.</text>
</comment>
<feature type="compositionally biased region" description="Pro residues" evidence="2">
    <location>
        <begin position="439"/>
        <end position="469"/>
    </location>
</feature>
<accession>A0A8H4Q5V0</accession>
<dbReference type="EMBL" id="JAACLJ010000004">
    <property type="protein sequence ID" value="KAF4587254.1"/>
    <property type="molecule type" value="Genomic_DNA"/>
</dbReference>
<name>A0A8H4Q5V0_9HYPO</name>
<evidence type="ECO:0000313" key="3">
    <source>
        <dbReference type="EMBL" id="KAF4587254.1"/>
    </source>
</evidence>
<feature type="compositionally biased region" description="Polar residues" evidence="2">
    <location>
        <begin position="90"/>
        <end position="105"/>
    </location>
</feature>
<dbReference type="Proteomes" id="UP000562929">
    <property type="component" value="Unassembled WGS sequence"/>
</dbReference>
<feature type="region of interest" description="Disordered" evidence="2">
    <location>
        <begin position="1"/>
        <end position="42"/>
    </location>
</feature>
<proteinExistence type="predicted"/>
<dbReference type="AlphaFoldDB" id="A0A8H4Q5V0"/>
<feature type="compositionally biased region" description="Low complexity" evidence="2">
    <location>
        <begin position="252"/>
        <end position="292"/>
    </location>
</feature>
<dbReference type="OrthoDB" id="2422440at2759"/>
<protein>
    <submittedName>
        <fullName evidence="3">Mutator-like element transposase</fullName>
    </submittedName>
</protein>
<organism evidence="3 4">
    <name type="scientific">Ophiocordyceps camponoti-floridani</name>
    <dbReference type="NCBI Taxonomy" id="2030778"/>
    <lineage>
        <taxon>Eukaryota</taxon>
        <taxon>Fungi</taxon>
        <taxon>Dikarya</taxon>
        <taxon>Ascomycota</taxon>
        <taxon>Pezizomycotina</taxon>
        <taxon>Sordariomycetes</taxon>
        <taxon>Hypocreomycetidae</taxon>
        <taxon>Hypocreales</taxon>
        <taxon>Ophiocordycipitaceae</taxon>
        <taxon>Ophiocordyceps</taxon>
    </lineage>
</organism>
<reference evidence="3 4" key="1">
    <citation type="journal article" date="2020" name="G3 (Bethesda)">
        <title>Genetic Underpinnings of Host Manipulation by Ophiocordyceps as Revealed by Comparative Transcriptomics.</title>
        <authorList>
            <person name="Will I."/>
            <person name="Das B."/>
            <person name="Trinh T."/>
            <person name="Brachmann A."/>
            <person name="Ohm R.A."/>
            <person name="de Bekker C."/>
        </authorList>
    </citation>
    <scope>NUCLEOTIDE SEQUENCE [LARGE SCALE GENOMIC DNA]</scope>
    <source>
        <strain evidence="3 4">EC05</strain>
    </source>
</reference>
<gene>
    <name evidence="3" type="ORF">GQ602_003947</name>
</gene>
<keyword evidence="4" id="KW-1185">Reference proteome</keyword>
<feature type="coiled-coil region" evidence="1">
    <location>
        <begin position="747"/>
        <end position="792"/>
    </location>
</feature>
<dbReference type="PANTHER" id="PTHR47482:SF5">
    <property type="entry name" value="FAR1 DOMAIN-CONTAINING PROTEIN"/>
    <property type="match status" value="1"/>
</dbReference>
<dbReference type="PANTHER" id="PTHR47482">
    <property type="entry name" value="OS11G0632001 PROTEIN"/>
    <property type="match status" value="1"/>
</dbReference>
<feature type="compositionally biased region" description="Low complexity" evidence="2">
    <location>
        <begin position="299"/>
        <end position="328"/>
    </location>
</feature>
<feature type="compositionally biased region" description="Low complexity" evidence="2">
    <location>
        <begin position="470"/>
        <end position="511"/>
    </location>
</feature>
<feature type="region of interest" description="Disordered" evidence="2">
    <location>
        <begin position="61"/>
        <end position="105"/>
    </location>
</feature>
<feature type="region of interest" description="Disordered" evidence="2">
    <location>
        <begin position="118"/>
        <end position="163"/>
    </location>
</feature>
<feature type="region of interest" description="Disordered" evidence="2">
    <location>
        <begin position="231"/>
        <end position="560"/>
    </location>
</feature>
<feature type="compositionally biased region" description="Low complexity" evidence="2">
    <location>
        <begin position="195"/>
        <end position="206"/>
    </location>
</feature>
<feature type="compositionally biased region" description="Low complexity" evidence="2">
    <location>
        <begin position="414"/>
        <end position="438"/>
    </location>
</feature>
<feature type="compositionally biased region" description="Basic residues" evidence="2">
    <location>
        <begin position="401"/>
        <end position="413"/>
    </location>
</feature>
<feature type="compositionally biased region" description="Polar residues" evidence="2">
    <location>
        <begin position="123"/>
        <end position="138"/>
    </location>
</feature>
<feature type="compositionally biased region" description="Low complexity" evidence="2">
    <location>
        <begin position="369"/>
        <end position="400"/>
    </location>
</feature>
<feature type="compositionally biased region" description="Low complexity" evidence="2">
    <location>
        <begin position="232"/>
        <end position="244"/>
    </location>
</feature>
<evidence type="ECO:0000313" key="4">
    <source>
        <dbReference type="Proteomes" id="UP000562929"/>
    </source>
</evidence>
<sequence length="820" mass="91983">MSLLPSSGHTSAQRAPPRLLQPRAINDTPEPEAAEPDGRRDFRTGLSFFCSVRRCEDTPPQHRLLERTPPPPPHSLFASPRGNHNKRNKTSMSSLGPTGSNAHAGLSYSQQAGLRRNAGFAPSHTNQHQQNKQSPASHASSPYQPQAYAPQQQPPQGPYSQHLFAAPTSVNANGHPSSRAPNSHVPNAINVQRQRAVPPRQQMQAQSNPPPMMFPSGISQSVQHDAILSHAQHPQHPQHQQPHPSHQPHPGLPGHAQQQQQPTQQQQQQAQQQPQPTQQQQQQQQPSTQQHQQQHHALQHQQHQQHQTHAAHQVHQAHQAHAAHPGHAGHPGHPGHPNHQAHQGHQTRQSHQGLPHQQQQHKPPPPPQQQQQQQQQQPPQPPQAQQQPPQAQQQQQQQHHLLTHQHQHQHQHPHQQAQQQAQQQQAAQQHTPQQQQRPQPTPPQVSQQQPPPQSHHTPQLPPQQMPQPPSQSQNQPQQQPQVPQVQQVQQAQQPQASPQQQSEQIPQQQDDAAADDMDMDSHNEAEPDGSGLDSKLLSDPSYVPTQPLGEMMSPPPEGGSYPTLEAVQKAVLRYCTSVGYAIVIGRSKKTVPGLKKVLFVCDRAGKPPSRVSPEFRKRKTSSRKCDCPFGFFAIEQRTQWTIRYRPDPAHLQHNHGPSQSPSNHPAARKLDSKMVAAVKQLKENGAGVTETLQILQNENPECHLLPRDIYNARAAINRNPQKVATGLAENRPAIYTKPQPSSEDRIRAELRRELAKAREDLKRIEDEKQKEINELKAKVEEQEKTIHKFEMFIDICNQRVILQRERLEIDRPPAGENPAG</sequence>
<evidence type="ECO:0000256" key="1">
    <source>
        <dbReference type="SAM" id="Coils"/>
    </source>
</evidence>
<evidence type="ECO:0000256" key="2">
    <source>
        <dbReference type="SAM" id="MobiDB-lite"/>
    </source>
</evidence>
<feature type="compositionally biased region" description="Low complexity" evidence="2">
    <location>
        <begin position="335"/>
        <end position="361"/>
    </location>
</feature>
<feature type="compositionally biased region" description="Low complexity" evidence="2">
    <location>
        <begin position="139"/>
        <end position="151"/>
    </location>
</feature>
<feature type="compositionally biased region" description="Polar residues" evidence="2">
    <location>
        <begin position="1"/>
        <end position="13"/>
    </location>
</feature>
<feature type="region of interest" description="Disordered" evidence="2">
    <location>
        <begin position="195"/>
        <end position="218"/>
    </location>
</feature>